<feature type="domain" description="Phosphoribulokinase/uridine kinase" evidence="16">
    <location>
        <begin position="85"/>
        <end position="223"/>
    </location>
</feature>
<keyword evidence="9 14" id="KW-0547">Nucleotide-binding</keyword>
<dbReference type="EMBL" id="CP008876">
    <property type="protein sequence ID" value="AIF65409.1"/>
    <property type="molecule type" value="Genomic_DNA"/>
</dbReference>
<evidence type="ECO:0000256" key="11">
    <source>
        <dbReference type="ARBA" id="ARBA00022840"/>
    </source>
</evidence>
<keyword evidence="7 14" id="KW-0963">Cytoplasm</keyword>
<keyword evidence="12 14" id="KW-0173">Coenzyme A biosynthesis</keyword>
<keyword evidence="8 14" id="KW-0808">Transferase</keyword>
<evidence type="ECO:0000256" key="1">
    <source>
        <dbReference type="ARBA" id="ARBA00001206"/>
    </source>
</evidence>
<sequence>MHTYKPYYHFPREAWAALSETKTPPLTQTELEEIRGINTRISLSEVETAYMPLTKLVSYYLEAAEMLHAKAGNFLGTNEKKVPFIIGIAGSVAVGKSTIARLLQLMLSRALPDKKTELVTTDGFLYPNAVLKEKQMMQRKGFPESYDIKALIDFMGQVKAGNTNIMGPQYSHLTYDVLPEQTELVSDPDILIVEGVNVLQVKKEYQFFVSDFFDFSIYIDADESNIEKWYKERFLMLRATAFQDPKSYFRHYAEVSIDEALESADTIWEEINAKNLHENILPTKGRSDLILRKGNNHEVEDVYLRKL</sequence>
<evidence type="ECO:0000256" key="10">
    <source>
        <dbReference type="ARBA" id="ARBA00022777"/>
    </source>
</evidence>
<dbReference type="CDD" id="cd02025">
    <property type="entry name" value="PanK"/>
    <property type="match status" value="1"/>
</dbReference>
<evidence type="ECO:0000256" key="15">
    <source>
        <dbReference type="RuleBase" id="RU003530"/>
    </source>
</evidence>
<reference evidence="18 20" key="2">
    <citation type="submission" date="2016-10" db="EMBL/GenBank/DDBJ databases">
        <authorList>
            <person name="Varghese N."/>
            <person name="Submissions S."/>
        </authorList>
    </citation>
    <scope>NUCLEOTIDE SEQUENCE [LARGE SCALE GENOMIC DNA]</scope>
    <source>
        <strain evidence="18 20">DSM 21619</strain>
    </source>
</reference>
<dbReference type="HOGENOM" id="CLU_053818_1_1_9"/>
<dbReference type="Proteomes" id="UP000199735">
    <property type="component" value="Unassembled WGS sequence"/>
</dbReference>
<dbReference type="PIRSF" id="PIRSF000545">
    <property type="entry name" value="Pantothenate_kin"/>
    <property type="match status" value="1"/>
</dbReference>
<comment type="subcellular location">
    <subcellularLocation>
        <location evidence="2 14 15">Cytoplasm</location>
    </subcellularLocation>
</comment>
<dbReference type="GO" id="GO:0015937">
    <property type="term" value="P:coenzyme A biosynthetic process"/>
    <property type="evidence" value="ECO:0007669"/>
    <property type="project" value="UniProtKB-UniRule"/>
</dbReference>
<dbReference type="InterPro" id="IPR027417">
    <property type="entry name" value="P-loop_NTPase"/>
</dbReference>
<comment type="catalytic activity">
    <reaction evidence="1 14 15">
        <text>(R)-pantothenate + ATP = (R)-4'-phosphopantothenate + ADP + H(+)</text>
        <dbReference type="Rhea" id="RHEA:16373"/>
        <dbReference type="ChEBI" id="CHEBI:10986"/>
        <dbReference type="ChEBI" id="CHEBI:15378"/>
        <dbReference type="ChEBI" id="CHEBI:29032"/>
        <dbReference type="ChEBI" id="CHEBI:30616"/>
        <dbReference type="ChEBI" id="CHEBI:456216"/>
        <dbReference type="EC" id="2.7.1.33"/>
    </reaction>
</comment>
<dbReference type="OrthoDB" id="1550976at2"/>
<evidence type="ECO:0000256" key="5">
    <source>
        <dbReference type="ARBA" id="ARBA00012102"/>
    </source>
</evidence>
<dbReference type="SUPFAM" id="SSF52540">
    <property type="entry name" value="P-loop containing nucleoside triphosphate hydrolases"/>
    <property type="match status" value="1"/>
</dbReference>
<evidence type="ECO:0000256" key="3">
    <source>
        <dbReference type="ARBA" id="ARBA00005225"/>
    </source>
</evidence>
<name>A0A075LG60_9BACI</name>
<dbReference type="GO" id="GO:0004594">
    <property type="term" value="F:pantothenate kinase activity"/>
    <property type="evidence" value="ECO:0007669"/>
    <property type="project" value="UniProtKB-UniRule"/>
</dbReference>
<evidence type="ECO:0000313" key="17">
    <source>
        <dbReference type="EMBL" id="AIF65409.1"/>
    </source>
</evidence>
<dbReference type="NCBIfam" id="TIGR00554">
    <property type="entry name" value="panK_bact"/>
    <property type="match status" value="1"/>
</dbReference>
<dbReference type="UniPathway" id="UPA00241">
    <property type="reaction ID" value="UER00352"/>
</dbReference>
<organism evidence="17 19">
    <name type="scientific">Terribacillus saccharophilus</name>
    <dbReference type="NCBI Taxonomy" id="361277"/>
    <lineage>
        <taxon>Bacteria</taxon>
        <taxon>Bacillati</taxon>
        <taxon>Bacillota</taxon>
        <taxon>Bacilli</taxon>
        <taxon>Bacillales</taxon>
        <taxon>Bacillaceae</taxon>
        <taxon>Terribacillus</taxon>
    </lineage>
</organism>
<evidence type="ECO:0000256" key="4">
    <source>
        <dbReference type="ARBA" id="ARBA00006087"/>
    </source>
</evidence>
<evidence type="ECO:0000256" key="7">
    <source>
        <dbReference type="ARBA" id="ARBA00022490"/>
    </source>
</evidence>
<evidence type="ECO:0000313" key="18">
    <source>
        <dbReference type="EMBL" id="SEN72558.1"/>
    </source>
</evidence>
<dbReference type="GeneID" id="34222466"/>
<evidence type="ECO:0000256" key="14">
    <source>
        <dbReference type="HAMAP-Rule" id="MF_00215"/>
    </source>
</evidence>
<accession>A0A075LG60</accession>
<dbReference type="GO" id="GO:0005524">
    <property type="term" value="F:ATP binding"/>
    <property type="evidence" value="ECO:0007669"/>
    <property type="project" value="UniProtKB-UniRule"/>
</dbReference>
<proteinExistence type="inferred from homology"/>
<reference evidence="17 19" key="1">
    <citation type="submission" date="2014-07" db="EMBL/GenBank/DDBJ databases">
        <title>Complete genome sequence of a moderately halophilic bacterium Terribacillus aidingensis MP602, isolated from Cryptomeria fortunei in Tianmu mountain in China.</title>
        <authorList>
            <person name="Wang Y."/>
            <person name="Lu P."/>
            <person name="Zhang L."/>
        </authorList>
    </citation>
    <scope>NUCLEOTIDE SEQUENCE [LARGE SCALE GENOMIC DNA]</scope>
    <source>
        <strain evidence="17 19">MP602</strain>
    </source>
</reference>
<dbReference type="KEGG" id="tap:GZ22_01200"/>
<accession>A0AAX2EHV0</accession>
<evidence type="ECO:0000256" key="12">
    <source>
        <dbReference type="ARBA" id="ARBA00022993"/>
    </source>
</evidence>
<gene>
    <name evidence="14" type="primary">coaA</name>
    <name evidence="17" type="ORF">GZ22_01200</name>
    <name evidence="18" type="ORF">SAMN04489762_2676</name>
</gene>
<dbReference type="InterPro" id="IPR004566">
    <property type="entry name" value="PanK"/>
</dbReference>
<evidence type="ECO:0000313" key="19">
    <source>
        <dbReference type="Proteomes" id="UP000027980"/>
    </source>
</evidence>
<keyword evidence="11 14" id="KW-0067">ATP-binding</keyword>
<dbReference type="Pfam" id="PF00485">
    <property type="entry name" value="PRK"/>
    <property type="match status" value="1"/>
</dbReference>
<protein>
    <recommendedName>
        <fullName evidence="6 14">Pantothenate kinase</fullName>
        <ecNumber evidence="5 14">2.7.1.33</ecNumber>
    </recommendedName>
    <alternativeName>
        <fullName evidence="13 14">Pantothenic acid kinase</fullName>
    </alternativeName>
</protein>
<feature type="binding site" evidence="14">
    <location>
        <begin position="90"/>
        <end position="97"/>
    </location>
    <ligand>
        <name>ATP</name>
        <dbReference type="ChEBI" id="CHEBI:30616"/>
    </ligand>
</feature>
<evidence type="ECO:0000256" key="8">
    <source>
        <dbReference type="ARBA" id="ARBA00022679"/>
    </source>
</evidence>
<evidence type="ECO:0000313" key="20">
    <source>
        <dbReference type="Proteomes" id="UP000199735"/>
    </source>
</evidence>
<dbReference type="EMBL" id="FOCD01000003">
    <property type="protein sequence ID" value="SEN72558.1"/>
    <property type="molecule type" value="Genomic_DNA"/>
</dbReference>
<comment type="pathway">
    <text evidence="3 14 15">Cofactor biosynthesis; coenzyme A biosynthesis; CoA from (R)-pantothenate: step 1/5.</text>
</comment>
<dbReference type="RefSeq" id="WP_038557896.1">
    <property type="nucleotide sequence ID" value="NZ_CP008876.1"/>
</dbReference>
<evidence type="ECO:0000256" key="13">
    <source>
        <dbReference type="ARBA" id="ARBA00032866"/>
    </source>
</evidence>
<evidence type="ECO:0000256" key="9">
    <source>
        <dbReference type="ARBA" id="ARBA00022741"/>
    </source>
</evidence>
<dbReference type="AlphaFoldDB" id="A0A075LG60"/>
<dbReference type="InterPro" id="IPR006083">
    <property type="entry name" value="PRK/URK"/>
</dbReference>
<dbReference type="Gene3D" id="3.40.50.300">
    <property type="entry name" value="P-loop containing nucleotide triphosphate hydrolases"/>
    <property type="match status" value="1"/>
</dbReference>
<dbReference type="EC" id="2.7.1.33" evidence="5 14"/>
<comment type="similarity">
    <text evidence="4 14 15">Belongs to the prokaryotic pantothenate kinase family.</text>
</comment>
<evidence type="ECO:0000259" key="16">
    <source>
        <dbReference type="Pfam" id="PF00485"/>
    </source>
</evidence>
<dbReference type="GO" id="GO:0005737">
    <property type="term" value="C:cytoplasm"/>
    <property type="evidence" value="ECO:0007669"/>
    <property type="project" value="UniProtKB-SubCell"/>
</dbReference>
<keyword evidence="10 14" id="KW-0418">Kinase</keyword>
<dbReference type="Proteomes" id="UP000027980">
    <property type="component" value="Chromosome"/>
</dbReference>
<dbReference type="PANTHER" id="PTHR10285">
    <property type="entry name" value="URIDINE KINASE"/>
    <property type="match status" value="1"/>
</dbReference>
<evidence type="ECO:0000256" key="2">
    <source>
        <dbReference type="ARBA" id="ARBA00004496"/>
    </source>
</evidence>
<dbReference type="HAMAP" id="MF_00215">
    <property type="entry name" value="Pantothen_kinase_1"/>
    <property type="match status" value="1"/>
</dbReference>
<evidence type="ECO:0000256" key="6">
    <source>
        <dbReference type="ARBA" id="ARBA00015080"/>
    </source>
</evidence>